<proteinExistence type="inferred from homology"/>
<feature type="domain" description="Large ribosomal subunit protein eL14" evidence="6">
    <location>
        <begin position="49"/>
        <end position="123"/>
    </location>
</feature>
<dbReference type="Pfam" id="PF01929">
    <property type="entry name" value="Ribosomal_L14e"/>
    <property type="match status" value="1"/>
</dbReference>
<evidence type="ECO:0000256" key="2">
    <source>
        <dbReference type="ARBA" id="ARBA00022980"/>
    </source>
</evidence>
<dbReference type="PANTHER" id="PTHR11127">
    <property type="entry name" value="60S RIBOSOMAL PROTEIN L14"/>
    <property type="match status" value="1"/>
</dbReference>
<sequence>MAFREKYIEIGRVALITYGPFTNRTCVIIDVIDQNKVLVDGPSKVNHVPRHAISIKRITLTNLKVKIPHGAKLKTLMKAYEKADIANKWKNSAWGKKLLIRQKRASLSDFGRFKINIKKQEKNKIIKQALEELVQKDKDSAILQKHLPKLEKLKKTKFVPKKRLTRKGKKAQQTKNIEQAKETMDVQIDNQQK</sequence>
<reference evidence="7" key="1">
    <citation type="submission" date="2022-10" db="EMBL/GenBank/DDBJ databases">
        <title>Novel sulphate-reducing endosymbionts in the free-living metamonad Anaeramoeba.</title>
        <authorList>
            <person name="Jerlstrom-Hultqvist J."/>
            <person name="Cepicka I."/>
            <person name="Gallot-Lavallee L."/>
            <person name="Salas-Leiva D."/>
            <person name="Curtis B.A."/>
            <person name="Zahonova K."/>
            <person name="Pipaliya S."/>
            <person name="Dacks J."/>
            <person name="Roger A.J."/>
        </authorList>
    </citation>
    <scope>NUCLEOTIDE SEQUENCE</scope>
    <source>
        <strain evidence="7">BMAN</strain>
    </source>
</reference>
<evidence type="ECO:0000256" key="1">
    <source>
        <dbReference type="ARBA" id="ARBA00006592"/>
    </source>
</evidence>
<dbReference type="Gene3D" id="6.10.250.2270">
    <property type="match status" value="1"/>
</dbReference>
<dbReference type="Proteomes" id="UP001149090">
    <property type="component" value="Unassembled WGS sequence"/>
</dbReference>
<keyword evidence="3" id="KW-0687">Ribonucleoprotein</keyword>
<dbReference type="GO" id="GO:0022625">
    <property type="term" value="C:cytosolic large ribosomal subunit"/>
    <property type="evidence" value="ECO:0007669"/>
    <property type="project" value="TreeGrafter"/>
</dbReference>
<comment type="caution">
    <text evidence="7">The sequence shown here is derived from an EMBL/GenBank/DDBJ whole genome shotgun (WGS) entry which is preliminary data.</text>
</comment>
<name>A0A9Q0R923_ANAIG</name>
<keyword evidence="8" id="KW-1185">Reference proteome</keyword>
<keyword evidence="2 7" id="KW-0689">Ribosomal protein</keyword>
<dbReference type="InterPro" id="IPR039660">
    <property type="entry name" value="Ribosomal_eL14"/>
</dbReference>
<evidence type="ECO:0000313" key="8">
    <source>
        <dbReference type="Proteomes" id="UP001149090"/>
    </source>
</evidence>
<dbReference type="PANTHER" id="PTHR11127:SF2">
    <property type="entry name" value="LARGE RIBOSOMAL SUBUNIT PROTEIN EL14"/>
    <property type="match status" value="1"/>
</dbReference>
<dbReference type="EMBL" id="JAPDFW010000089">
    <property type="protein sequence ID" value="KAJ5071366.1"/>
    <property type="molecule type" value="Genomic_DNA"/>
</dbReference>
<dbReference type="Gene3D" id="2.30.30.30">
    <property type="match status" value="1"/>
</dbReference>
<dbReference type="InterPro" id="IPR002784">
    <property type="entry name" value="Ribosomal_eL14_dom"/>
</dbReference>
<dbReference type="OMA" id="HNYNESH"/>
<organism evidence="7 8">
    <name type="scientific">Anaeramoeba ignava</name>
    <name type="common">Anaerobic marine amoeba</name>
    <dbReference type="NCBI Taxonomy" id="1746090"/>
    <lineage>
        <taxon>Eukaryota</taxon>
        <taxon>Metamonada</taxon>
        <taxon>Anaeramoebidae</taxon>
        <taxon>Anaeramoeba</taxon>
    </lineage>
</organism>
<dbReference type="GO" id="GO:0042273">
    <property type="term" value="P:ribosomal large subunit biogenesis"/>
    <property type="evidence" value="ECO:0007669"/>
    <property type="project" value="TreeGrafter"/>
</dbReference>
<dbReference type="InterPro" id="IPR008991">
    <property type="entry name" value="Translation_prot_SH3-like_sf"/>
</dbReference>
<dbReference type="SUPFAM" id="SSF50104">
    <property type="entry name" value="Translation proteins SH3-like domain"/>
    <property type="match status" value="1"/>
</dbReference>
<dbReference type="GO" id="GO:0003723">
    <property type="term" value="F:RNA binding"/>
    <property type="evidence" value="ECO:0007669"/>
    <property type="project" value="InterPro"/>
</dbReference>
<accession>A0A9Q0R923</accession>
<evidence type="ECO:0000313" key="7">
    <source>
        <dbReference type="EMBL" id="KAJ5071366.1"/>
    </source>
</evidence>
<dbReference type="InterPro" id="IPR005824">
    <property type="entry name" value="KOW"/>
</dbReference>
<evidence type="ECO:0000259" key="5">
    <source>
        <dbReference type="Pfam" id="PF00467"/>
    </source>
</evidence>
<dbReference type="GO" id="GO:0003735">
    <property type="term" value="F:structural constituent of ribosome"/>
    <property type="evidence" value="ECO:0007669"/>
    <property type="project" value="InterPro"/>
</dbReference>
<dbReference type="InterPro" id="IPR014722">
    <property type="entry name" value="Rib_uL2_dom2"/>
</dbReference>
<evidence type="ECO:0000256" key="3">
    <source>
        <dbReference type="ARBA" id="ARBA00023274"/>
    </source>
</evidence>
<dbReference type="CDD" id="cd23702">
    <property type="entry name" value="eL14"/>
    <property type="match status" value="1"/>
</dbReference>
<dbReference type="GO" id="GO:0006412">
    <property type="term" value="P:translation"/>
    <property type="evidence" value="ECO:0007669"/>
    <property type="project" value="InterPro"/>
</dbReference>
<gene>
    <name evidence="7" type="ORF">M0811_10428</name>
</gene>
<dbReference type="Pfam" id="PF00467">
    <property type="entry name" value="KOW"/>
    <property type="match status" value="1"/>
</dbReference>
<feature type="compositionally biased region" description="Basic residues" evidence="4">
    <location>
        <begin position="163"/>
        <end position="172"/>
    </location>
</feature>
<dbReference type="AlphaFoldDB" id="A0A9Q0R923"/>
<dbReference type="OrthoDB" id="1875589at2759"/>
<comment type="similarity">
    <text evidence="1">Belongs to the eukaryotic ribosomal protein eL14 family.</text>
</comment>
<feature type="domain" description="KOW" evidence="5">
    <location>
        <begin position="11"/>
        <end position="40"/>
    </location>
</feature>
<evidence type="ECO:0000256" key="4">
    <source>
        <dbReference type="SAM" id="MobiDB-lite"/>
    </source>
</evidence>
<evidence type="ECO:0000259" key="6">
    <source>
        <dbReference type="Pfam" id="PF01929"/>
    </source>
</evidence>
<protein>
    <submittedName>
        <fullName evidence="7">60S ribosomal protein L14</fullName>
    </submittedName>
</protein>
<feature type="region of interest" description="Disordered" evidence="4">
    <location>
        <begin position="163"/>
        <end position="193"/>
    </location>
</feature>